<name>A0A0F9LNS0_9ZZZZ</name>
<comment type="caution">
    <text evidence="1">The sequence shown here is derived from an EMBL/GenBank/DDBJ whole genome shotgun (WGS) entry which is preliminary data.</text>
</comment>
<proteinExistence type="predicted"/>
<dbReference type="AlphaFoldDB" id="A0A0F9LNS0"/>
<accession>A0A0F9LNS0</accession>
<organism evidence="1">
    <name type="scientific">marine sediment metagenome</name>
    <dbReference type="NCBI Taxonomy" id="412755"/>
    <lineage>
        <taxon>unclassified sequences</taxon>
        <taxon>metagenomes</taxon>
        <taxon>ecological metagenomes</taxon>
    </lineage>
</organism>
<sequence length="149" mass="16991">MLNSQLNQNECQNPSQSQSNIPDSIVPVIAWKVWVVGASDLALYSCYYPEGGPWTGKRTADGASRVGRSFHAFKKLEEVSKWARAHCGPSACRHAWAYPPGVFLEKSPHVRDYRIGQVVLWGHIVEYEDGYLAEFAMRRDEWERTENFT</sequence>
<protein>
    <submittedName>
        <fullName evidence="1">Uncharacterized protein</fullName>
    </submittedName>
</protein>
<reference evidence="1" key="1">
    <citation type="journal article" date="2015" name="Nature">
        <title>Complex archaea that bridge the gap between prokaryotes and eukaryotes.</title>
        <authorList>
            <person name="Spang A."/>
            <person name="Saw J.H."/>
            <person name="Jorgensen S.L."/>
            <person name="Zaremba-Niedzwiedzka K."/>
            <person name="Martijn J."/>
            <person name="Lind A.E."/>
            <person name="van Eijk R."/>
            <person name="Schleper C."/>
            <person name="Guy L."/>
            <person name="Ettema T.J."/>
        </authorList>
    </citation>
    <scope>NUCLEOTIDE SEQUENCE</scope>
</reference>
<dbReference type="EMBL" id="LAZR01010626">
    <property type="protein sequence ID" value="KKM65965.1"/>
    <property type="molecule type" value="Genomic_DNA"/>
</dbReference>
<gene>
    <name evidence="1" type="ORF">LCGC14_1485970</name>
</gene>
<evidence type="ECO:0000313" key="1">
    <source>
        <dbReference type="EMBL" id="KKM65965.1"/>
    </source>
</evidence>